<feature type="transmembrane region" description="Helical" evidence="6">
    <location>
        <begin position="173"/>
        <end position="197"/>
    </location>
</feature>
<evidence type="ECO:0000313" key="9">
    <source>
        <dbReference type="Proteomes" id="UP001629249"/>
    </source>
</evidence>
<keyword evidence="2" id="KW-0813">Transport</keyword>
<keyword evidence="3 6" id="KW-0812">Transmembrane</keyword>
<feature type="transmembrane region" description="Helical" evidence="6">
    <location>
        <begin position="21"/>
        <end position="46"/>
    </location>
</feature>
<dbReference type="SUPFAM" id="SSF103473">
    <property type="entry name" value="MFS general substrate transporter"/>
    <property type="match status" value="1"/>
</dbReference>
<proteinExistence type="predicted"/>
<keyword evidence="5 6" id="KW-0472">Membrane</keyword>
<feature type="domain" description="Major facilitator superfamily (MFS) profile" evidence="7">
    <location>
        <begin position="21"/>
        <end position="460"/>
    </location>
</feature>
<sequence>MTTPLASSRPAKRQAPFGFRFVAPLALGSTLNPINSTMIATALVPIAADFHASVAETGWLIAGLYLTSAVAQPTMGRLADLFGPRRVYLASLLLIALAGLVGGIMPSLGGLVAVRVMLGIGTSGAYPSAMRIFRVRADKLGCEPPATAMGVLSMGGTAMLAIGPFLGGVLTSAFGWHAIFAVNVPFALGIMVLVFLWVPKDDRPAEGLGRLLEEVDLPGIGLFTAFLLSLMIFLLNLNHPIWIALPVSVIFCAGLILHSRRRAQPFIDVRMLARNRALSVTYLRAGIMLMMVYCILYGFAQWLESAAGFSEKEAGLITMPMSIVAALSSLAGTRNSSIRMPFLMSIGSSIIGCACLLLLNNSTTAWLISIAVIFFAAPQGMFATATQTAVYMQARAEEIGTAAGLQRTAQYIGAIAATSLLGLVYGQSATDQGLHRLALVMGVLGVVLFVSTIFDRTISRPAKR</sequence>
<dbReference type="InterPro" id="IPR011701">
    <property type="entry name" value="MFS"/>
</dbReference>
<evidence type="ECO:0000313" key="8">
    <source>
        <dbReference type="EMBL" id="MFL9882151.1"/>
    </source>
</evidence>
<feature type="transmembrane region" description="Helical" evidence="6">
    <location>
        <begin position="340"/>
        <end position="359"/>
    </location>
</feature>
<dbReference type="RefSeq" id="WP_279227614.1">
    <property type="nucleotide sequence ID" value="NZ_JAQQFH010000017.1"/>
</dbReference>
<dbReference type="Gene3D" id="1.20.1720.10">
    <property type="entry name" value="Multidrug resistance protein D"/>
    <property type="match status" value="1"/>
</dbReference>
<evidence type="ECO:0000259" key="7">
    <source>
        <dbReference type="PROSITE" id="PS50850"/>
    </source>
</evidence>
<dbReference type="PANTHER" id="PTHR23501">
    <property type="entry name" value="MAJOR FACILITATOR SUPERFAMILY"/>
    <property type="match status" value="1"/>
</dbReference>
<feature type="transmembrane region" description="Helical" evidence="6">
    <location>
        <begin position="87"/>
        <end position="106"/>
    </location>
</feature>
<keyword evidence="4 6" id="KW-1133">Transmembrane helix</keyword>
<evidence type="ECO:0000256" key="2">
    <source>
        <dbReference type="ARBA" id="ARBA00022448"/>
    </source>
</evidence>
<reference evidence="8 9" key="1">
    <citation type="journal article" date="2024" name="Chem. Sci.">
        <title>Discovery of megapolipeptins by genome mining of a Burkholderiales bacteria collection.</title>
        <authorList>
            <person name="Paulo B.S."/>
            <person name="Recchia M.J.J."/>
            <person name="Lee S."/>
            <person name="Fergusson C.H."/>
            <person name="Romanowski S.B."/>
            <person name="Hernandez A."/>
            <person name="Krull N."/>
            <person name="Liu D.Y."/>
            <person name="Cavanagh H."/>
            <person name="Bos A."/>
            <person name="Gray C.A."/>
            <person name="Murphy B.T."/>
            <person name="Linington R.G."/>
            <person name="Eustaquio A.S."/>
        </authorList>
    </citation>
    <scope>NUCLEOTIDE SEQUENCE [LARGE SCALE GENOMIC DNA]</scope>
    <source>
        <strain evidence="8 9">RL16-012-BIC-B</strain>
    </source>
</reference>
<dbReference type="Gene3D" id="1.20.1250.20">
    <property type="entry name" value="MFS general substrate transporter like domains"/>
    <property type="match status" value="1"/>
</dbReference>
<gene>
    <name evidence="8" type="ORF">PQR66_03900</name>
</gene>
<name>A0ABW8ZJ17_9BURK</name>
<feature type="transmembrane region" description="Helical" evidence="6">
    <location>
        <begin position="365"/>
        <end position="390"/>
    </location>
</feature>
<feature type="transmembrane region" description="Helical" evidence="6">
    <location>
        <begin position="58"/>
        <end position="75"/>
    </location>
</feature>
<dbReference type="Proteomes" id="UP001629249">
    <property type="component" value="Unassembled WGS sequence"/>
</dbReference>
<dbReference type="EMBL" id="JAQQFN010000002">
    <property type="protein sequence ID" value="MFL9882151.1"/>
    <property type="molecule type" value="Genomic_DNA"/>
</dbReference>
<evidence type="ECO:0000256" key="1">
    <source>
        <dbReference type="ARBA" id="ARBA00004127"/>
    </source>
</evidence>
<dbReference type="PANTHER" id="PTHR23501:SF191">
    <property type="entry name" value="VACUOLAR BASIC AMINO ACID TRANSPORTER 4"/>
    <property type="match status" value="1"/>
</dbReference>
<evidence type="ECO:0000256" key="3">
    <source>
        <dbReference type="ARBA" id="ARBA00022692"/>
    </source>
</evidence>
<organism evidence="8 9">
    <name type="scientific">Paraburkholderia agricolaris</name>
    <dbReference type="NCBI Taxonomy" id="2152888"/>
    <lineage>
        <taxon>Bacteria</taxon>
        <taxon>Pseudomonadati</taxon>
        <taxon>Pseudomonadota</taxon>
        <taxon>Betaproteobacteria</taxon>
        <taxon>Burkholderiales</taxon>
        <taxon>Burkholderiaceae</taxon>
        <taxon>Paraburkholderia</taxon>
    </lineage>
</organism>
<dbReference type="Pfam" id="PF07690">
    <property type="entry name" value="MFS_1"/>
    <property type="match status" value="1"/>
</dbReference>
<keyword evidence="9" id="KW-1185">Reference proteome</keyword>
<evidence type="ECO:0000256" key="4">
    <source>
        <dbReference type="ARBA" id="ARBA00022989"/>
    </source>
</evidence>
<feature type="transmembrane region" description="Helical" evidence="6">
    <location>
        <begin position="434"/>
        <end position="454"/>
    </location>
</feature>
<feature type="transmembrane region" description="Helical" evidence="6">
    <location>
        <begin position="217"/>
        <end position="235"/>
    </location>
</feature>
<dbReference type="PROSITE" id="PS50850">
    <property type="entry name" value="MFS"/>
    <property type="match status" value="1"/>
</dbReference>
<feature type="transmembrane region" description="Helical" evidence="6">
    <location>
        <begin position="145"/>
        <end position="167"/>
    </location>
</feature>
<dbReference type="InterPro" id="IPR020846">
    <property type="entry name" value="MFS_dom"/>
</dbReference>
<feature type="transmembrane region" description="Helical" evidence="6">
    <location>
        <begin position="280"/>
        <end position="302"/>
    </location>
</feature>
<evidence type="ECO:0000256" key="6">
    <source>
        <dbReference type="SAM" id="Phobius"/>
    </source>
</evidence>
<feature type="transmembrane region" description="Helical" evidence="6">
    <location>
        <begin position="112"/>
        <end position="133"/>
    </location>
</feature>
<dbReference type="InterPro" id="IPR036259">
    <property type="entry name" value="MFS_trans_sf"/>
</dbReference>
<accession>A0ABW8ZJ17</accession>
<protein>
    <submittedName>
        <fullName evidence="8">MFS transporter</fullName>
    </submittedName>
</protein>
<feature type="transmembrane region" description="Helical" evidence="6">
    <location>
        <begin position="241"/>
        <end position="259"/>
    </location>
</feature>
<comment type="caution">
    <text evidence="8">The sequence shown here is derived from an EMBL/GenBank/DDBJ whole genome shotgun (WGS) entry which is preliminary data.</text>
</comment>
<comment type="subcellular location">
    <subcellularLocation>
        <location evidence="1">Endomembrane system</location>
        <topology evidence="1">Multi-pass membrane protein</topology>
    </subcellularLocation>
</comment>
<evidence type="ECO:0000256" key="5">
    <source>
        <dbReference type="ARBA" id="ARBA00023136"/>
    </source>
</evidence>